<dbReference type="EMBL" id="DSXI01000597">
    <property type="protein sequence ID" value="HGS06052.1"/>
    <property type="molecule type" value="Genomic_DNA"/>
</dbReference>
<dbReference type="PANTHER" id="PTHR11649:SF13">
    <property type="entry name" value="ENGB-TYPE G DOMAIN-CONTAINING PROTEIN"/>
    <property type="match status" value="1"/>
</dbReference>
<dbReference type="GO" id="GO:0005829">
    <property type="term" value="C:cytosol"/>
    <property type="evidence" value="ECO:0007669"/>
    <property type="project" value="TreeGrafter"/>
</dbReference>
<dbReference type="GO" id="GO:0046872">
    <property type="term" value="F:metal ion binding"/>
    <property type="evidence" value="ECO:0007669"/>
    <property type="project" value="UniProtKB-KW"/>
</dbReference>
<comment type="similarity">
    <text evidence="2 10">Belongs to the TRAFAC class TrmE-Era-EngA-EngB-Septin-like GTPase superfamily. EngB GTPase family.</text>
</comment>
<dbReference type="GO" id="GO:0000917">
    <property type="term" value="P:division septum assembly"/>
    <property type="evidence" value="ECO:0007669"/>
    <property type="project" value="UniProtKB-KW"/>
</dbReference>
<proteinExistence type="inferred from homology"/>
<evidence type="ECO:0000259" key="11">
    <source>
        <dbReference type="PROSITE" id="PS51706"/>
    </source>
</evidence>
<dbReference type="CDD" id="cd01876">
    <property type="entry name" value="YihA_EngB"/>
    <property type="match status" value="1"/>
</dbReference>
<protein>
    <recommendedName>
        <fullName evidence="10">Probable GTP-binding protein EngB</fullName>
    </recommendedName>
</protein>
<dbReference type="GO" id="GO:0005525">
    <property type="term" value="F:GTP binding"/>
    <property type="evidence" value="ECO:0007669"/>
    <property type="project" value="UniProtKB-UniRule"/>
</dbReference>
<comment type="caution">
    <text evidence="12">The sequence shown here is derived from an EMBL/GenBank/DDBJ whole genome shotgun (WGS) entry which is preliminary data.</text>
</comment>
<evidence type="ECO:0000256" key="4">
    <source>
        <dbReference type="ARBA" id="ARBA00022723"/>
    </source>
</evidence>
<keyword evidence="3 10" id="KW-0132">Cell division</keyword>
<evidence type="ECO:0000256" key="1">
    <source>
        <dbReference type="ARBA" id="ARBA00001946"/>
    </source>
</evidence>
<accession>A0A7V4GA51</accession>
<keyword evidence="9 10" id="KW-0131">Cell cycle</keyword>
<dbReference type="InterPro" id="IPR030393">
    <property type="entry name" value="G_ENGB_dom"/>
</dbReference>
<evidence type="ECO:0000256" key="10">
    <source>
        <dbReference type="HAMAP-Rule" id="MF_00321"/>
    </source>
</evidence>
<dbReference type="SUPFAM" id="SSF52540">
    <property type="entry name" value="P-loop containing nucleoside triphosphate hydrolases"/>
    <property type="match status" value="1"/>
</dbReference>
<dbReference type="AlphaFoldDB" id="A0A7V4GA51"/>
<dbReference type="PROSITE" id="PS51706">
    <property type="entry name" value="G_ENGB"/>
    <property type="match status" value="1"/>
</dbReference>
<dbReference type="InterPro" id="IPR019987">
    <property type="entry name" value="GTP-bd_ribosome_bio_YsxC"/>
</dbReference>
<evidence type="ECO:0000256" key="5">
    <source>
        <dbReference type="ARBA" id="ARBA00022741"/>
    </source>
</evidence>
<dbReference type="InterPro" id="IPR027417">
    <property type="entry name" value="P-loop_NTPase"/>
</dbReference>
<evidence type="ECO:0000256" key="9">
    <source>
        <dbReference type="ARBA" id="ARBA00023306"/>
    </source>
</evidence>
<sequence>MSPPKILTAEFTLSVHRRADLPPPGRPEAAFLGRSNVGKSSLINTLLGRKRLVRTSSRPGCTRGLNFFLINGKWYFVDLPGYGYAAVSWQVREGWGPLIMDYLLARPSLKAVVFLQDPRRLPGEEELFLWEKLRGRGLPVLPVLTKADKVKSGERRRHLEAIAAGLSPFQLQKEDFLWFSALTQEGRERLWRALLGHLEGKGT</sequence>
<comment type="function">
    <text evidence="10">Necessary for normal cell division and for the maintenance of normal septation.</text>
</comment>
<evidence type="ECO:0000256" key="3">
    <source>
        <dbReference type="ARBA" id="ARBA00022618"/>
    </source>
</evidence>
<dbReference type="InterPro" id="IPR006073">
    <property type="entry name" value="GTP-bd"/>
</dbReference>
<evidence type="ECO:0000313" key="12">
    <source>
        <dbReference type="EMBL" id="HGS06052.1"/>
    </source>
</evidence>
<name>A0A7V4GA51_9BACT</name>
<reference evidence="12" key="1">
    <citation type="journal article" date="2020" name="mSystems">
        <title>Genome- and Community-Level Interaction Insights into Carbon Utilization and Element Cycling Functions of Hydrothermarchaeota in Hydrothermal Sediment.</title>
        <authorList>
            <person name="Zhou Z."/>
            <person name="Liu Y."/>
            <person name="Xu W."/>
            <person name="Pan J."/>
            <person name="Luo Z.H."/>
            <person name="Li M."/>
        </authorList>
    </citation>
    <scope>NUCLEOTIDE SEQUENCE [LARGE SCALE GENOMIC DNA]</scope>
    <source>
        <strain evidence="12">SpSt-548</strain>
    </source>
</reference>
<keyword evidence="5 10" id="KW-0547">Nucleotide-binding</keyword>
<keyword evidence="8 10" id="KW-0717">Septation</keyword>
<dbReference type="NCBIfam" id="TIGR03598">
    <property type="entry name" value="GTPase_YsxC"/>
    <property type="match status" value="1"/>
</dbReference>
<dbReference type="HAMAP" id="MF_00321">
    <property type="entry name" value="GTPase_EngB"/>
    <property type="match status" value="1"/>
</dbReference>
<evidence type="ECO:0000256" key="8">
    <source>
        <dbReference type="ARBA" id="ARBA00023210"/>
    </source>
</evidence>
<comment type="cofactor">
    <cofactor evidence="1">
        <name>Mg(2+)</name>
        <dbReference type="ChEBI" id="CHEBI:18420"/>
    </cofactor>
</comment>
<dbReference type="PANTHER" id="PTHR11649">
    <property type="entry name" value="MSS1/TRME-RELATED GTP-BINDING PROTEIN"/>
    <property type="match status" value="1"/>
</dbReference>
<dbReference type="Pfam" id="PF01926">
    <property type="entry name" value="MMR_HSR1"/>
    <property type="match status" value="1"/>
</dbReference>
<organism evidence="12">
    <name type="scientific">Desulfobacca acetoxidans</name>
    <dbReference type="NCBI Taxonomy" id="60893"/>
    <lineage>
        <taxon>Bacteria</taxon>
        <taxon>Pseudomonadati</taxon>
        <taxon>Thermodesulfobacteriota</taxon>
        <taxon>Desulfobaccia</taxon>
        <taxon>Desulfobaccales</taxon>
        <taxon>Desulfobaccaceae</taxon>
        <taxon>Desulfobacca</taxon>
    </lineage>
</organism>
<evidence type="ECO:0000256" key="6">
    <source>
        <dbReference type="ARBA" id="ARBA00022842"/>
    </source>
</evidence>
<keyword evidence="6" id="KW-0460">Magnesium</keyword>
<dbReference type="Gene3D" id="3.40.50.300">
    <property type="entry name" value="P-loop containing nucleotide triphosphate hydrolases"/>
    <property type="match status" value="1"/>
</dbReference>
<evidence type="ECO:0000256" key="7">
    <source>
        <dbReference type="ARBA" id="ARBA00023134"/>
    </source>
</evidence>
<evidence type="ECO:0000256" key="2">
    <source>
        <dbReference type="ARBA" id="ARBA00009638"/>
    </source>
</evidence>
<keyword evidence="7 10" id="KW-0342">GTP-binding</keyword>
<keyword evidence="4" id="KW-0479">Metal-binding</keyword>
<gene>
    <name evidence="10" type="primary">engB</name>
    <name evidence="12" type="ORF">ENT08_10045</name>
</gene>
<feature type="domain" description="EngB-type G" evidence="11">
    <location>
        <begin position="25"/>
        <end position="200"/>
    </location>
</feature>